<evidence type="ECO:0000256" key="7">
    <source>
        <dbReference type="ARBA" id="ARBA00047899"/>
    </source>
</evidence>
<evidence type="ECO:0000256" key="9">
    <source>
        <dbReference type="PROSITE-ProRule" id="PRU10141"/>
    </source>
</evidence>
<evidence type="ECO:0000256" key="6">
    <source>
        <dbReference type="ARBA" id="ARBA00022840"/>
    </source>
</evidence>
<proteinExistence type="predicted"/>
<dbReference type="PROSITE" id="PS00107">
    <property type="entry name" value="PROTEIN_KINASE_ATP"/>
    <property type="match status" value="1"/>
</dbReference>
<dbReference type="GO" id="GO:0004674">
    <property type="term" value="F:protein serine/threonine kinase activity"/>
    <property type="evidence" value="ECO:0007669"/>
    <property type="project" value="UniProtKB-KW"/>
</dbReference>
<evidence type="ECO:0000313" key="13">
    <source>
        <dbReference type="Proteomes" id="UP000807716"/>
    </source>
</evidence>
<evidence type="ECO:0000256" key="5">
    <source>
        <dbReference type="ARBA" id="ARBA00022777"/>
    </source>
</evidence>
<dbReference type="PRINTS" id="PR00109">
    <property type="entry name" value="TYRKINASE"/>
</dbReference>
<dbReference type="InterPro" id="IPR001245">
    <property type="entry name" value="Ser-Thr/Tyr_kinase_cat_dom"/>
</dbReference>
<name>A0A9P6QIB2_9FUNG</name>
<evidence type="ECO:0000256" key="2">
    <source>
        <dbReference type="ARBA" id="ARBA00022527"/>
    </source>
</evidence>
<accession>A0A9P6QIB2</accession>
<keyword evidence="6 9" id="KW-0067">ATP-binding</keyword>
<comment type="caution">
    <text evidence="12">The sequence shown here is derived from an EMBL/GenBank/DDBJ whole genome shotgun (WGS) entry which is preliminary data.</text>
</comment>
<feature type="domain" description="Protein kinase" evidence="11">
    <location>
        <begin position="18"/>
        <end position="278"/>
    </location>
</feature>
<dbReference type="InterPro" id="IPR000719">
    <property type="entry name" value="Prot_kinase_dom"/>
</dbReference>
<sequence length="631" mass="68620">MPDERVASTLIWASDPSLTIGNHIGSGAYGAVFHAKWGVRKVAIKRFNLTKDEAKQEAAVQDEISLLERLRDRHIVQFYGDDYHEDKLVLIMDYAEGGSLQSAIKRRQISDWATRTRISHEIAQGLAYIHQEKILHRDLKSGNVLLTRHKEVKLCDFGLAKVKLSSVSGSTATGGDSLKGTFRWMAPELFAARPKYSTKSDMFALGVVMWEMAANNITPFEDQPDNFVVMGLVKSGEREELPEETPDDYRGWVEQLWEQDPKKRPEARALATLLDEVVHGGDAEPGDDEDEVTGDTVSISMDFSDMSISLPSTSTAATSSSASRATTSASVANSSSDVSPAPSATVSLSSSAGKRPTKAGKRRPVPVEQESEDEEPSEADLLVASAEEGDVQAQLALAEMYAKGMGGAKQDMATAFQWYAQAAKDPPKGEGGEGEGSRAQGNADAQNALGVMFYNGRGTMMNTAEAKRWFQKAAEQGHAGAQVNLGAMSGIGGDAAEAIKWFRKAAEQGDAVGQVHLGVTLYVKTKDITVTGEEAEFWLEKAVEQGLADGQFYLANFYRGGFGTHGNDEAIIFKLYHDAANQGHREAMYHLGGMFQLGEGTPKPSIENATYWFTKFGSLPQESDILKWPLI</sequence>
<keyword evidence="13" id="KW-1185">Reference proteome</keyword>
<dbReference type="InterPro" id="IPR011990">
    <property type="entry name" value="TPR-like_helical_dom_sf"/>
</dbReference>
<dbReference type="InterPro" id="IPR017441">
    <property type="entry name" value="Protein_kinase_ATP_BS"/>
</dbReference>
<dbReference type="Pfam" id="PF07714">
    <property type="entry name" value="PK_Tyr_Ser-Thr"/>
    <property type="match status" value="1"/>
</dbReference>
<comment type="catalytic activity">
    <reaction evidence="7">
        <text>L-threonyl-[protein] + ATP = O-phospho-L-threonyl-[protein] + ADP + H(+)</text>
        <dbReference type="Rhea" id="RHEA:46608"/>
        <dbReference type="Rhea" id="RHEA-COMP:11060"/>
        <dbReference type="Rhea" id="RHEA-COMP:11605"/>
        <dbReference type="ChEBI" id="CHEBI:15378"/>
        <dbReference type="ChEBI" id="CHEBI:30013"/>
        <dbReference type="ChEBI" id="CHEBI:30616"/>
        <dbReference type="ChEBI" id="CHEBI:61977"/>
        <dbReference type="ChEBI" id="CHEBI:456216"/>
        <dbReference type="EC" id="2.7.11.1"/>
    </reaction>
</comment>
<feature type="compositionally biased region" description="Acidic residues" evidence="10">
    <location>
        <begin position="369"/>
        <end position="378"/>
    </location>
</feature>
<reference evidence="12" key="1">
    <citation type="journal article" date="2020" name="Fungal Divers.">
        <title>Resolving the Mortierellaceae phylogeny through synthesis of multi-gene phylogenetics and phylogenomics.</title>
        <authorList>
            <person name="Vandepol N."/>
            <person name="Liber J."/>
            <person name="Desiro A."/>
            <person name="Na H."/>
            <person name="Kennedy M."/>
            <person name="Barry K."/>
            <person name="Grigoriev I.V."/>
            <person name="Miller A.N."/>
            <person name="O'Donnell K."/>
            <person name="Stajich J.E."/>
            <person name="Bonito G."/>
        </authorList>
    </citation>
    <scope>NUCLEOTIDE SEQUENCE</scope>
    <source>
        <strain evidence="12">BC1065</strain>
    </source>
</reference>
<dbReference type="Gene3D" id="1.10.510.10">
    <property type="entry name" value="Transferase(Phosphotransferase) domain 1"/>
    <property type="match status" value="1"/>
</dbReference>
<dbReference type="InterPro" id="IPR011009">
    <property type="entry name" value="Kinase-like_dom_sf"/>
</dbReference>
<evidence type="ECO:0000256" key="3">
    <source>
        <dbReference type="ARBA" id="ARBA00022679"/>
    </source>
</evidence>
<evidence type="ECO:0000256" key="4">
    <source>
        <dbReference type="ARBA" id="ARBA00022741"/>
    </source>
</evidence>
<protein>
    <recommendedName>
        <fullName evidence="1">non-specific serine/threonine protein kinase</fullName>
        <ecNumber evidence="1">2.7.11.1</ecNumber>
    </recommendedName>
</protein>
<dbReference type="Proteomes" id="UP000807716">
    <property type="component" value="Unassembled WGS sequence"/>
</dbReference>
<feature type="region of interest" description="Disordered" evidence="10">
    <location>
        <begin position="330"/>
        <end position="378"/>
    </location>
</feature>
<evidence type="ECO:0000259" key="11">
    <source>
        <dbReference type="PROSITE" id="PS50011"/>
    </source>
</evidence>
<evidence type="ECO:0000256" key="8">
    <source>
        <dbReference type="ARBA" id="ARBA00048679"/>
    </source>
</evidence>
<dbReference type="InterPro" id="IPR006597">
    <property type="entry name" value="Sel1-like"/>
</dbReference>
<feature type="compositionally biased region" description="Low complexity" evidence="10">
    <location>
        <begin position="330"/>
        <end position="347"/>
    </location>
</feature>
<feature type="binding site" evidence="9">
    <location>
        <position position="45"/>
    </location>
    <ligand>
        <name>ATP</name>
        <dbReference type="ChEBI" id="CHEBI:30616"/>
    </ligand>
</feature>
<dbReference type="PROSITE" id="PS50011">
    <property type="entry name" value="PROTEIN_KINASE_DOM"/>
    <property type="match status" value="1"/>
</dbReference>
<dbReference type="InterPro" id="IPR008271">
    <property type="entry name" value="Ser/Thr_kinase_AS"/>
</dbReference>
<dbReference type="SUPFAM" id="SSF56112">
    <property type="entry name" value="Protein kinase-like (PK-like)"/>
    <property type="match status" value="1"/>
</dbReference>
<dbReference type="SMART" id="SM00671">
    <property type="entry name" value="SEL1"/>
    <property type="match status" value="6"/>
</dbReference>
<dbReference type="PANTHER" id="PTHR44329">
    <property type="entry name" value="SERINE/THREONINE-PROTEIN KINASE TNNI3K-RELATED"/>
    <property type="match status" value="1"/>
</dbReference>
<dbReference type="EC" id="2.7.11.1" evidence="1"/>
<evidence type="ECO:0000256" key="10">
    <source>
        <dbReference type="SAM" id="MobiDB-lite"/>
    </source>
</evidence>
<dbReference type="OrthoDB" id="1668230at2759"/>
<comment type="catalytic activity">
    <reaction evidence="8">
        <text>L-seryl-[protein] + ATP = O-phospho-L-seryl-[protein] + ADP + H(+)</text>
        <dbReference type="Rhea" id="RHEA:17989"/>
        <dbReference type="Rhea" id="RHEA-COMP:9863"/>
        <dbReference type="Rhea" id="RHEA-COMP:11604"/>
        <dbReference type="ChEBI" id="CHEBI:15378"/>
        <dbReference type="ChEBI" id="CHEBI:29999"/>
        <dbReference type="ChEBI" id="CHEBI:30616"/>
        <dbReference type="ChEBI" id="CHEBI:83421"/>
        <dbReference type="ChEBI" id="CHEBI:456216"/>
        <dbReference type="EC" id="2.7.11.1"/>
    </reaction>
</comment>
<dbReference type="AlphaFoldDB" id="A0A9P6QIB2"/>
<dbReference type="GO" id="GO:0005524">
    <property type="term" value="F:ATP binding"/>
    <property type="evidence" value="ECO:0007669"/>
    <property type="project" value="UniProtKB-UniRule"/>
</dbReference>
<keyword evidence="2" id="KW-0723">Serine/threonine-protein kinase</keyword>
<dbReference type="SUPFAM" id="SSF81901">
    <property type="entry name" value="HCP-like"/>
    <property type="match status" value="2"/>
</dbReference>
<organism evidence="12 13">
    <name type="scientific">Actinomortierella ambigua</name>
    <dbReference type="NCBI Taxonomy" id="1343610"/>
    <lineage>
        <taxon>Eukaryota</taxon>
        <taxon>Fungi</taxon>
        <taxon>Fungi incertae sedis</taxon>
        <taxon>Mucoromycota</taxon>
        <taxon>Mortierellomycotina</taxon>
        <taxon>Mortierellomycetes</taxon>
        <taxon>Mortierellales</taxon>
        <taxon>Mortierellaceae</taxon>
        <taxon>Actinomortierella</taxon>
    </lineage>
</organism>
<evidence type="ECO:0000256" key="1">
    <source>
        <dbReference type="ARBA" id="ARBA00012513"/>
    </source>
</evidence>
<dbReference type="SMART" id="SM00220">
    <property type="entry name" value="S_TKc"/>
    <property type="match status" value="1"/>
</dbReference>
<dbReference type="PROSITE" id="PS00108">
    <property type="entry name" value="PROTEIN_KINASE_ST"/>
    <property type="match status" value="1"/>
</dbReference>
<feature type="compositionally biased region" description="Basic residues" evidence="10">
    <location>
        <begin position="355"/>
        <end position="364"/>
    </location>
</feature>
<keyword evidence="3" id="KW-0808">Transferase</keyword>
<gene>
    <name evidence="12" type="ORF">DFQ27_002839</name>
</gene>
<dbReference type="EMBL" id="JAAAJB010000021">
    <property type="protein sequence ID" value="KAG0269618.1"/>
    <property type="molecule type" value="Genomic_DNA"/>
</dbReference>
<dbReference type="PANTHER" id="PTHR44329:SF285">
    <property type="entry name" value="V-MOS MOLONEY MURINE SARCOMA VIRAL ONCO HOMOLOG"/>
    <property type="match status" value="1"/>
</dbReference>
<dbReference type="InterPro" id="IPR051681">
    <property type="entry name" value="Ser/Thr_Kinases-Pseudokinases"/>
</dbReference>
<keyword evidence="5" id="KW-0418">Kinase</keyword>
<evidence type="ECO:0000313" key="12">
    <source>
        <dbReference type="EMBL" id="KAG0269618.1"/>
    </source>
</evidence>
<dbReference type="Gene3D" id="1.25.40.10">
    <property type="entry name" value="Tetratricopeptide repeat domain"/>
    <property type="match status" value="2"/>
</dbReference>
<dbReference type="CDD" id="cd13999">
    <property type="entry name" value="STKc_MAP3K-like"/>
    <property type="match status" value="1"/>
</dbReference>
<keyword evidence="4 9" id="KW-0547">Nucleotide-binding</keyword>
<dbReference type="Pfam" id="PF08238">
    <property type="entry name" value="Sel1"/>
    <property type="match status" value="6"/>
</dbReference>